<dbReference type="InterPro" id="IPR003690">
    <property type="entry name" value="MTERF"/>
</dbReference>
<evidence type="ECO:0000313" key="5">
    <source>
        <dbReference type="Proteomes" id="UP000815325"/>
    </source>
</evidence>
<sequence>MALIPSSASPCAFQAAPGGVQTSRLLVPASTSSSNSTRRSYLGTRCRHSVLQPHIHFACQSGPRLPRYVPCSQATSPATAAGDTPLEALSPEQQSVWKASVQAVVDTVEGISPEEAEDKLQQAFGWGPRGNKFWRGRKVKEAPQEGQVSSALEYLKSVGVAGPDLAKIVKTFPEALACSVDGQLKESVKKLEGEWKLKNQILVKALARQPQVLGYDYDCEGSCQGECNRCWARF</sequence>
<reference evidence="4" key="1">
    <citation type="submission" date="2017-08" db="EMBL/GenBank/DDBJ databases">
        <authorList>
            <person name="Polle J.E."/>
            <person name="Barry K."/>
            <person name="Cushman J."/>
            <person name="Schmutz J."/>
            <person name="Tran D."/>
            <person name="Hathwaick L.T."/>
            <person name="Yim W.C."/>
            <person name="Jenkins J."/>
            <person name="Mckie-Krisberg Z.M."/>
            <person name="Prochnik S."/>
            <person name="Lindquist E."/>
            <person name="Dockter R.B."/>
            <person name="Adam C."/>
            <person name="Molina H."/>
            <person name="Bunkerborg J."/>
            <person name="Jin E."/>
            <person name="Buchheim M."/>
            <person name="Magnuson J."/>
        </authorList>
    </citation>
    <scope>NUCLEOTIDE SEQUENCE</scope>
    <source>
        <strain evidence="4">CCAP 19/18</strain>
    </source>
</reference>
<keyword evidence="2" id="KW-0804">Transcription</keyword>
<comment type="similarity">
    <text evidence="1">Belongs to the mTERF family.</text>
</comment>
<gene>
    <name evidence="4" type="ORF">DUNSADRAFT_3603</name>
</gene>
<protein>
    <submittedName>
        <fullName evidence="4">Uncharacterized protein</fullName>
    </submittedName>
</protein>
<dbReference type="EMBL" id="MU069595">
    <property type="protein sequence ID" value="KAF5838010.1"/>
    <property type="molecule type" value="Genomic_DNA"/>
</dbReference>
<keyword evidence="3" id="KW-0809">Transit peptide</keyword>
<comment type="caution">
    <text evidence="4">The sequence shown here is derived from an EMBL/GenBank/DDBJ whole genome shotgun (WGS) entry which is preliminary data.</text>
</comment>
<evidence type="ECO:0000256" key="3">
    <source>
        <dbReference type="ARBA" id="ARBA00022946"/>
    </source>
</evidence>
<dbReference type="Pfam" id="PF02536">
    <property type="entry name" value="mTERF"/>
    <property type="match status" value="1"/>
</dbReference>
<keyword evidence="2" id="KW-0806">Transcription termination</keyword>
<keyword evidence="2" id="KW-0805">Transcription regulation</keyword>
<evidence type="ECO:0000256" key="1">
    <source>
        <dbReference type="ARBA" id="ARBA00007692"/>
    </source>
</evidence>
<dbReference type="Proteomes" id="UP000815325">
    <property type="component" value="Unassembled WGS sequence"/>
</dbReference>
<accession>A0ABQ7GTZ9</accession>
<evidence type="ECO:0000256" key="2">
    <source>
        <dbReference type="ARBA" id="ARBA00022472"/>
    </source>
</evidence>
<evidence type="ECO:0000313" key="4">
    <source>
        <dbReference type="EMBL" id="KAF5838010.1"/>
    </source>
</evidence>
<name>A0ABQ7GTZ9_DUNSA</name>
<keyword evidence="5" id="KW-1185">Reference proteome</keyword>
<organism evidence="4 5">
    <name type="scientific">Dunaliella salina</name>
    <name type="common">Green alga</name>
    <name type="synonym">Protococcus salinus</name>
    <dbReference type="NCBI Taxonomy" id="3046"/>
    <lineage>
        <taxon>Eukaryota</taxon>
        <taxon>Viridiplantae</taxon>
        <taxon>Chlorophyta</taxon>
        <taxon>core chlorophytes</taxon>
        <taxon>Chlorophyceae</taxon>
        <taxon>CS clade</taxon>
        <taxon>Chlamydomonadales</taxon>
        <taxon>Dunaliellaceae</taxon>
        <taxon>Dunaliella</taxon>
    </lineage>
</organism>
<proteinExistence type="inferred from homology"/>
<dbReference type="InterPro" id="IPR038538">
    <property type="entry name" value="MTERF_sf"/>
</dbReference>
<dbReference type="Gene3D" id="1.25.70.10">
    <property type="entry name" value="Transcription termination factor 3, mitochondrial"/>
    <property type="match status" value="1"/>
</dbReference>